<gene>
    <name evidence="1" type="ORF">NCTC13337_02671</name>
</gene>
<dbReference type="PANTHER" id="PTHR30121:SF6">
    <property type="entry name" value="SLR6007 PROTEIN"/>
    <property type="match status" value="1"/>
</dbReference>
<name>A0A380MZ91_9GAMM</name>
<keyword evidence="2" id="KW-1185">Reference proteome</keyword>
<dbReference type="InterPro" id="IPR051162">
    <property type="entry name" value="T4SS_component"/>
</dbReference>
<dbReference type="SUPFAM" id="SSF52540">
    <property type="entry name" value="P-loop containing nucleoside triphosphate hydrolases"/>
    <property type="match status" value="1"/>
</dbReference>
<dbReference type="EMBL" id="UHIC01000001">
    <property type="protein sequence ID" value="SUO97890.1"/>
    <property type="molecule type" value="Genomic_DNA"/>
</dbReference>
<dbReference type="InterPro" id="IPR027417">
    <property type="entry name" value="P-loop_NTPase"/>
</dbReference>
<dbReference type="Gene3D" id="3.40.50.300">
    <property type="entry name" value="P-loop containing nucleotide triphosphate hydrolases"/>
    <property type="match status" value="1"/>
</dbReference>
<accession>A0A380MZ91</accession>
<dbReference type="PANTHER" id="PTHR30121">
    <property type="entry name" value="UNCHARACTERIZED PROTEIN YJGR-RELATED"/>
    <property type="match status" value="1"/>
</dbReference>
<evidence type="ECO:0000313" key="1">
    <source>
        <dbReference type="EMBL" id="SUO97890.1"/>
    </source>
</evidence>
<sequence>MVSGEINSPLRHVTVLEEAHNILRNSQTEAATGSTLAAKSVEMLANAIAEMRTYGEGFIIADQSPNAVDIAAIRNTNTKIIMRLPDEADRQLAGKSAGMTNEQLIELAKLPKGVAVVYQNDWLEPVLCKIAHHQSSTEQQLYQYHPDSSTVVFDKTKWRRQAARLLLDHRLTLHSIIEPDAVEQGLAYASLSGASRIALKRHCDYYREHGELLAAKLNFAEIAPLASQLIDAPLIDFSQASKISEQLTHQIESQLRGGNELARQMTHCLFKAATLENRLDEANYIDWSKGERS</sequence>
<dbReference type="RefSeq" id="WP_072576647.1">
    <property type="nucleotide sequence ID" value="NZ_LWHB01000088.1"/>
</dbReference>
<organism evidence="1 2">
    <name type="scientific">Suttonella ornithocola</name>
    <dbReference type="NCBI Taxonomy" id="279832"/>
    <lineage>
        <taxon>Bacteria</taxon>
        <taxon>Pseudomonadati</taxon>
        <taxon>Pseudomonadota</taxon>
        <taxon>Gammaproteobacteria</taxon>
        <taxon>Cardiobacteriales</taxon>
        <taxon>Cardiobacteriaceae</taxon>
        <taxon>Suttonella</taxon>
    </lineage>
</organism>
<dbReference type="AlphaFoldDB" id="A0A380MZ91"/>
<reference evidence="1 2" key="1">
    <citation type="submission" date="2018-06" db="EMBL/GenBank/DDBJ databases">
        <authorList>
            <consortium name="Pathogen Informatics"/>
            <person name="Doyle S."/>
        </authorList>
    </citation>
    <scope>NUCLEOTIDE SEQUENCE [LARGE SCALE GENOMIC DNA]</scope>
    <source>
        <strain evidence="1 2">NCTC13337</strain>
    </source>
</reference>
<dbReference type="Proteomes" id="UP000254601">
    <property type="component" value="Unassembled WGS sequence"/>
</dbReference>
<protein>
    <submittedName>
        <fullName evidence="1">Type IV secretory pathway, VirB4 components</fullName>
    </submittedName>
</protein>
<proteinExistence type="predicted"/>
<dbReference type="OrthoDB" id="9806951at2"/>
<evidence type="ECO:0000313" key="2">
    <source>
        <dbReference type="Proteomes" id="UP000254601"/>
    </source>
</evidence>